<feature type="region of interest" description="Disordered" evidence="1">
    <location>
        <begin position="128"/>
        <end position="157"/>
    </location>
</feature>
<dbReference type="AlphaFoldDB" id="A0A2H3ARU0"/>
<organism evidence="2 3">
    <name type="scientific">Armillaria solidipes</name>
    <dbReference type="NCBI Taxonomy" id="1076256"/>
    <lineage>
        <taxon>Eukaryota</taxon>
        <taxon>Fungi</taxon>
        <taxon>Dikarya</taxon>
        <taxon>Basidiomycota</taxon>
        <taxon>Agaricomycotina</taxon>
        <taxon>Agaricomycetes</taxon>
        <taxon>Agaricomycetidae</taxon>
        <taxon>Agaricales</taxon>
        <taxon>Marasmiineae</taxon>
        <taxon>Physalacriaceae</taxon>
        <taxon>Armillaria</taxon>
    </lineage>
</organism>
<dbReference type="EMBL" id="KZ293475">
    <property type="protein sequence ID" value="PBK61499.1"/>
    <property type="molecule type" value="Genomic_DNA"/>
</dbReference>
<keyword evidence="3" id="KW-1185">Reference proteome</keyword>
<evidence type="ECO:0000256" key="1">
    <source>
        <dbReference type="SAM" id="MobiDB-lite"/>
    </source>
</evidence>
<gene>
    <name evidence="2" type="ORF">ARMSODRAFT_661215</name>
</gene>
<proteinExistence type="predicted"/>
<name>A0A2H3ARU0_9AGAR</name>
<evidence type="ECO:0000313" key="3">
    <source>
        <dbReference type="Proteomes" id="UP000218334"/>
    </source>
</evidence>
<reference evidence="3" key="1">
    <citation type="journal article" date="2017" name="Nat. Ecol. Evol.">
        <title>Genome expansion and lineage-specific genetic innovations in the forest pathogenic fungi Armillaria.</title>
        <authorList>
            <person name="Sipos G."/>
            <person name="Prasanna A.N."/>
            <person name="Walter M.C."/>
            <person name="O'Connor E."/>
            <person name="Balint B."/>
            <person name="Krizsan K."/>
            <person name="Kiss B."/>
            <person name="Hess J."/>
            <person name="Varga T."/>
            <person name="Slot J."/>
            <person name="Riley R."/>
            <person name="Boka B."/>
            <person name="Rigling D."/>
            <person name="Barry K."/>
            <person name="Lee J."/>
            <person name="Mihaltcheva S."/>
            <person name="LaButti K."/>
            <person name="Lipzen A."/>
            <person name="Waldron R."/>
            <person name="Moloney N.M."/>
            <person name="Sperisen C."/>
            <person name="Kredics L."/>
            <person name="Vagvoelgyi C."/>
            <person name="Patrignani A."/>
            <person name="Fitzpatrick D."/>
            <person name="Nagy I."/>
            <person name="Doyle S."/>
            <person name="Anderson J.B."/>
            <person name="Grigoriev I.V."/>
            <person name="Gueldener U."/>
            <person name="Muensterkoetter M."/>
            <person name="Nagy L.G."/>
        </authorList>
    </citation>
    <scope>NUCLEOTIDE SEQUENCE [LARGE SCALE GENOMIC DNA]</scope>
    <source>
        <strain evidence="3">28-4</strain>
    </source>
</reference>
<protein>
    <submittedName>
        <fullName evidence="2">Uncharacterized protein</fullName>
    </submittedName>
</protein>
<accession>A0A2H3ARU0</accession>
<evidence type="ECO:0000313" key="2">
    <source>
        <dbReference type="EMBL" id="PBK61499.1"/>
    </source>
</evidence>
<sequence>MKRVRRLRSQSMKLTRPNDARFRAFSSSWRGCQPLVSGHHRLTERTERSFPEYDQYGRQRVSVAFAPIPAESSMPVGILGPAVPHPWAATSLAAPVNPASFPMFHPNPFHAWVTRCSLSHPLRLEAPRYSPSQRHSEPIQYHRSQRGFRLSKSEKHVSRPDLCTPPVYTKHANLNSNRWTTVVPLPDEV</sequence>
<dbReference type="Proteomes" id="UP000218334">
    <property type="component" value="Unassembled WGS sequence"/>
</dbReference>